<accession>A0A382L534</accession>
<dbReference type="AlphaFoldDB" id="A0A382L534"/>
<reference evidence="1" key="1">
    <citation type="submission" date="2018-05" db="EMBL/GenBank/DDBJ databases">
        <authorList>
            <person name="Lanie J.A."/>
            <person name="Ng W.-L."/>
            <person name="Kazmierczak K.M."/>
            <person name="Andrzejewski T.M."/>
            <person name="Davidsen T.M."/>
            <person name="Wayne K.J."/>
            <person name="Tettelin H."/>
            <person name="Glass J.I."/>
            <person name="Rusch D."/>
            <person name="Podicherti R."/>
            <person name="Tsui H.-C.T."/>
            <person name="Winkler M.E."/>
        </authorList>
    </citation>
    <scope>NUCLEOTIDE SEQUENCE</scope>
</reference>
<name>A0A382L534_9ZZZZ</name>
<feature type="non-terminal residue" evidence="1">
    <location>
        <position position="320"/>
    </location>
</feature>
<evidence type="ECO:0000313" key="1">
    <source>
        <dbReference type="EMBL" id="SVC30993.1"/>
    </source>
</evidence>
<organism evidence="1">
    <name type="scientific">marine metagenome</name>
    <dbReference type="NCBI Taxonomy" id="408172"/>
    <lineage>
        <taxon>unclassified sequences</taxon>
        <taxon>metagenomes</taxon>
        <taxon>ecological metagenomes</taxon>
    </lineage>
</organism>
<dbReference type="EMBL" id="UINC01084389">
    <property type="protein sequence ID" value="SVC30993.1"/>
    <property type="molecule type" value="Genomic_DNA"/>
</dbReference>
<proteinExistence type="predicted"/>
<gene>
    <name evidence="1" type="ORF">METZ01_LOCUS283847</name>
</gene>
<sequence>MNLWMDILRDLPHVMDNHERLFDAWQEGGVDGLVIGPMEFVSADPMPGDRFVTGNLIPGTQLIDRNFVATAAYDPNPTVYERLGVEAPPPPDEPLPELRAQLEKTLQAAKDRGLHIMLMYAGSGAGPGGNGHHLRDERSLNAHLARMIDTLEHFPMADGAIMDGPEWGYEIAPHHMDHRSFIFHNLPENVAPLCADLGYDYQALVAAKDRLYERLHNLDPRQVRLHGGGGLLGSFQLFGADPDLTAWLQFRVDSVTGFFRRFREALTAEMSRSVKLGVGPRSAAFAPLCGYDLAQMGDFIDELLPKHYFWHRGFDGFVGT</sequence>
<protein>
    <submittedName>
        <fullName evidence="1">Uncharacterized protein</fullName>
    </submittedName>
</protein>